<gene>
    <name evidence="1" type="ORF">LTRI10_LOCUS34023</name>
</gene>
<reference evidence="1 2" key="1">
    <citation type="submission" date="2024-04" db="EMBL/GenBank/DDBJ databases">
        <authorList>
            <person name="Fracassetti M."/>
        </authorList>
    </citation>
    <scope>NUCLEOTIDE SEQUENCE [LARGE SCALE GENOMIC DNA]</scope>
</reference>
<organism evidence="1 2">
    <name type="scientific">Linum trigynum</name>
    <dbReference type="NCBI Taxonomy" id="586398"/>
    <lineage>
        <taxon>Eukaryota</taxon>
        <taxon>Viridiplantae</taxon>
        <taxon>Streptophyta</taxon>
        <taxon>Embryophyta</taxon>
        <taxon>Tracheophyta</taxon>
        <taxon>Spermatophyta</taxon>
        <taxon>Magnoliopsida</taxon>
        <taxon>eudicotyledons</taxon>
        <taxon>Gunneridae</taxon>
        <taxon>Pentapetalae</taxon>
        <taxon>rosids</taxon>
        <taxon>fabids</taxon>
        <taxon>Malpighiales</taxon>
        <taxon>Linaceae</taxon>
        <taxon>Linum</taxon>
    </lineage>
</organism>
<dbReference type="EMBL" id="OZ034819">
    <property type="protein sequence ID" value="CAL1393446.1"/>
    <property type="molecule type" value="Genomic_DNA"/>
</dbReference>
<proteinExistence type="predicted"/>
<dbReference type="Proteomes" id="UP001497516">
    <property type="component" value="Chromosome 6"/>
</dbReference>
<name>A0AAV2F5A5_9ROSI</name>
<dbReference type="AlphaFoldDB" id="A0AAV2F5A5"/>
<evidence type="ECO:0000313" key="1">
    <source>
        <dbReference type="EMBL" id="CAL1393446.1"/>
    </source>
</evidence>
<keyword evidence="2" id="KW-1185">Reference proteome</keyword>
<sequence length="98" mass="11180">MPEPRRTRIRSVRSKPSKEARTEFVIQRRHREIVCNHVLDLFLRDQFGELHYLVHIPTTVNTASTFVEPALHVPAIVLAAVELSAKILAGNQLRKMGT</sequence>
<accession>A0AAV2F5A5</accession>
<protein>
    <submittedName>
        <fullName evidence="1">Uncharacterized protein</fullName>
    </submittedName>
</protein>
<evidence type="ECO:0000313" key="2">
    <source>
        <dbReference type="Proteomes" id="UP001497516"/>
    </source>
</evidence>